<organism evidence="6 7">
    <name type="scientific">Pseudodesulfovibrio profundus</name>
    <dbReference type="NCBI Taxonomy" id="57320"/>
    <lineage>
        <taxon>Bacteria</taxon>
        <taxon>Pseudomonadati</taxon>
        <taxon>Thermodesulfobacteriota</taxon>
        <taxon>Desulfovibrionia</taxon>
        <taxon>Desulfovibrionales</taxon>
        <taxon>Desulfovibrionaceae</taxon>
    </lineage>
</organism>
<gene>
    <name evidence="6" type="primary">yhbC</name>
    <name evidence="3" type="synonym">rimP</name>
    <name evidence="6" type="ORF">DPRO_0742</name>
</gene>
<name>A0A2C8F4Z2_9BACT</name>
<dbReference type="HAMAP" id="MF_01077">
    <property type="entry name" value="RimP"/>
    <property type="match status" value="1"/>
</dbReference>
<dbReference type="Gene3D" id="2.30.30.180">
    <property type="entry name" value="Ribosome maturation factor RimP, C-terminal domain"/>
    <property type="match status" value="1"/>
</dbReference>
<keyword evidence="7" id="KW-1185">Reference proteome</keyword>
<evidence type="ECO:0000259" key="4">
    <source>
        <dbReference type="Pfam" id="PF02576"/>
    </source>
</evidence>
<reference evidence="7" key="1">
    <citation type="submission" date="2017-09" db="EMBL/GenBank/DDBJ databases">
        <authorList>
            <person name="Regsiter A."/>
            <person name="William W."/>
        </authorList>
    </citation>
    <scope>NUCLEOTIDE SEQUENCE [LARGE SCALE GENOMIC DNA]</scope>
    <source>
        <strain evidence="7">500-1</strain>
    </source>
</reference>
<dbReference type="InterPro" id="IPR035956">
    <property type="entry name" value="RimP_N_sf"/>
</dbReference>
<dbReference type="GO" id="GO:0006412">
    <property type="term" value="P:translation"/>
    <property type="evidence" value="ECO:0007669"/>
    <property type="project" value="TreeGrafter"/>
</dbReference>
<evidence type="ECO:0000313" key="7">
    <source>
        <dbReference type="Proteomes" id="UP000219215"/>
    </source>
</evidence>
<dbReference type="SUPFAM" id="SSF75420">
    <property type="entry name" value="YhbC-like, N-terminal domain"/>
    <property type="match status" value="1"/>
</dbReference>
<evidence type="ECO:0000256" key="1">
    <source>
        <dbReference type="ARBA" id="ARBA00022490"/>
    </source>
</evidence>
<evidence type="ECO:0000256" key="2">
    <source>
        <dbReference type="ARBA" id="ARBA00022517"/>
    </source>
</evidence>
<keyword evidence="1 3" id="KW-0963">Cytoplasm</keyword>
<dbReference type="Proteomes" id="UP000219215">
    <property type="component" value="Chromosome DPRO"/>
</dbReference>
<comment type="subcellular location">
    <subcellularLocation>
        <location evidence="3">Cytoplasm</location>
    </subcellularLocation>
</comment>
<dbReference type="InterPro" id="IPR003728">
    <property type="entry name" value="Ribosome_maturation_RimP"/>
</dbReference>
<keyword evidence="2 3" id="KW-0690">Ribosome biogenesis</keyword>
<sequence>MRRNFEETLTELIRPEVEALGCNLWGLTAPNKGKKRIVRIYIEDEGGATIDKCAKVSRQVGLMLEVEDIIPGAFTLEVSSPGLDRRFFSTEQMHDYMGKKMTAQTYDVFDGRRKFTGELKSVEDDAFTLEIDGEDVTLHWTDIKDVRLVYEF</sequence>
<dbReference type="OrthoDB" id="9805006at2"/>
<dbReference type="Gene3D" id="3.30.300.70">
    <property type="entry name" value="RimP-like superfamily, N-terminal"/>
    <property type="match status" value="1"/>
</dbReference>
<dbReference type="PANTHER" id="PTHR33867">
    <property type="entry name" value="RIBOSOME MATURATION FACTOR RIMP"/>
    <property type="match status" value="1"/>
</dbReference>
<dbReference type="GO" id="GO:0005829">
    <property type="term" value="C:cytosol"/>
    <property type="evidence" value="ECO:0007669"/>
    <property type="project" value="TreeGrafter"/>
</dbReference>
<dbReference type="InterPro" id="IPR028998">
    <property type="entry name" value="RimP_C"/>
</dbReference>
<dbReference type="InterPro" id="IPR028989">
    <property type="entry name" value="RimP_N"/>
</dbReference>
<evidence type="ECO:0000313" key="6">
    <source>
        <dbReference type="EMBL" id="SOB57629.1"/>
    </source>
</evidence>
<dbReference type="FunFam" id="3.30.300.70:FF:000001">
    <property type="entry name" value="Ribosome maturation factor RimP"/>
    <property type="match status" value="1"/>
</dbReference>
<dbReference type="Pfam" id="PF17384">
    <property type="entry name" value="DUF150_C"/>
    <property type="match status" value="1"/>
</dbReference>
<comment type="function">
    <text evidence="3">Required for maturation of 30S ribosomal subunits.</text>
</comment>
<dbReference type="CDD" id="cd01734">
    <property type="entry name" value="YlxS_C"/>
    <property type="match status" value="1"/>
</dbReference>
<dbReference type="KEGG" id="pprf:DPRO_0742"/>
<evidence type="ECO:0000259" key="5">
    <source>
        <dbReference type="Pfam" id="PF17384"/>
    </source>
</evidence>
<proteinExistence type="inferred from homology"/>
<dbReference type="GO" id="GO:0000028">
    <property type="term" value="P:ribosomal small subunit assembly"/>
    <property type="evidence" value="ECO:0007669"/>
    <property type="project" value="TreeGrafter"/>
</dbReference>
<dbReference type="PANTHER" id="PTHR33867:SF1">
    <property type="entry name" value="RIBOSOME MATURATION FACTOR RIMP"/>
    <property type="match status" value="1"/>
</dbReference>
<dbReference type="InterPro" id="IPR036847">
    <property type="entry name" value="RimP_C_sf"/>
</dbReference>
<dbReference type="RefSeq" id="WP_097010844.1">
    <property type="nucleotide sequence ID" value="NZ_LT907975.1"/>
</dbReference>
<dbReference type="Pfam" id="PF02576">
    <property type="entry name" value="RimP_N"/>
    <property type="match status" value="1"/>
</dbReference>
<comment type="similarity">
    <text evidence="3">Belongs to the RimP family.</text>
</comment>
<feature type="domain" description="Ribosome maturation factor RimP N-terminal" evidence="4">
    <location>
        <begin position="12"/>
        <end position="84"/>
    </location>
</feature>
<dbReference type="AlphaFoldDB" id="A0A2C8F4Z2"/>
<dbReference type="EMBL" id="LT907975">
    <property type="protein sequence ID" value="SOB57629.1"/>
    <property type="molecule type" value="Genomic_DNA"/>
</dbReference>
<dbReference type="SUPFAM" id="SSF74942">
    <property type="entry name" value="YhbC-like, C-terminal domain"/>
    <property type="match status" value="1"/>
</dbReference>
<accession>A0A2C8F4Z2</accession>
<feature type="domain" description="Ribosome maturation factor RimP C-terminal" evidence="5">
    <location>
        <begin position="92"/>
        <end position="152"/>
    </location>
</feature>
<protein>
    <recommendedName>
        <fullName evidence="3">Ribosome maturation factor RimP</fullName>
    </recommendedName>
</protein>
<evidence type="ECO:0000256" key="3">
    <source>
        <dbReference type="HAMAP-Rule" id="MF_01077"/>
    </source>
</evidence>